<name>A0A285GJL4_9FIRM</name>
<evidence type="ECO:0000313" key="4">
    <source>
        <dbReference type="Proteomes" id="UP000219573"/>
    </source>
</evidence>
<evidence type="ECO:0000313" key="3">
    <source>
        <dbReference type="EMBL" id="SNY22551.1"/>
    </source>
</evidence>
<feature type="domain" description="XdhC- CoxI" evidence="1">
    <location>
        <begin position="276"/>
        <end position="333"/>
    </location>
</feature>
<evidence type="ECO:0000259" key="2">
    <source>
        <dbReference type="Pfam" id="PF13478"/>
    </source>
</evidence>
<dbReference type="PANTHER" id="PTHR30388:SF6">
    <property type="entry name" value="XANTHINE DEHYDROGENASE SUBUNIT A-RELATED"/>
    <property type="match status" value="1"/>
</dbReference>
<evidence type="ECO:0000259" key="1">
    <source>
        <dbReference type="Pfam" id="PF02625"/>
    </source>
</evidence>
<organism evidence="3 4">
    <name type="scientific">Orenia metallireducens</name>
    <dbReference type="NCBI Taxonomy" id="1413210"/>
    <lineage>
        <taxon>Bacteria</taxon>
        <taxon>Bacillati</taxon>
        <taxon>Bacillota</taxon>
        <taxon>Clostridia</taxon>
        <taxon>Halanaerobiales</taxon>
        <taxon>Halobacteroidaceae</taxon>
        <taxon>Orenia</taxon>
    </lineage>
</organism>
<dbReference type="SUPFAM" id="SSF51735">
    <property type="entry name" value="NAD(P)-binding Rossmann-fold domains"/>
    <property type="match status" value="1"/>
</dbReference>
<sequence length="363" mass="40299">MKELFTKLNELPRARKKLLLMTIVESSFQKLSDIKGGKILIGENDYYSSIDQQSLTEALLEQGKKYQLEDSIELVEFTVGEEKVKVLLEAYLPSTRLIILGCGHIAHALAKISEGLNLELVVIDDRPYFANQERFPQAKEVICNDFITALEALNLHSEDFVVIATRGHRHDLECLKFVLAKETAYVGMIGSKRRIKKMFSNLVEGGFAQERLEQVYTPIGLDIGAQTPWEIAISILAEIIQVYRRVVEIAVDQVASQELIERIGEELGKEDNSYGMALVTIAKTKGSTPRKAGAKMLILADGRSFGTIGGGCSEAEVKQKAVDLIKNQAERVFLYRVDMTAELAADEGMVCGGVMDVVIEIIN</sequence>
<dbReference type="InterPro" id="IPR052698">
    <property type="entry name" value="MoCofactor_Util/Proc"/>
</dbReference>
<dbReference type="Proteomes" id="UP000219573">
    <property type="component" value="Unassembled WGS sequence"/>
</dbReference>
<dbReference type="PANTHER" id="PTHR30388">
    <property type="entry name" value="ALDEHYDE OXIDOREDUCTASE MOLYBDENUM COFACTOR ASSEMBLY PROTEIN"/>
    <property type="match status" value="1"/>
</dbReference>
<dbReference type="InterPro" id="IPR036291">
    <property type="entry name" value="NAD(P)-bd_dom_sf"/>
</dbReference>
<dbReference type="RefSeq" id="WP_097017267.1">
    <property type="nucleotide sequence ID" value="NZ_OBDZ01000007.1"/>
</dbReference>
<protein>
    <submittedName>
        <fullName evidence="3">Xanthine dehydrogenase accessory factor</fullName>
    </submittedName>
</protein>
<dbReference type="EMBL" id="OBDZ01000007">
    <property type="protein sequence ID" value="SNY22551.1"/>
    <property type="molecule type" value="Genomic_DNA"/>
</dbReference>
<dbReference type="AlphaFoldDB" id="A0A285GJL4"/>
<feature type="domain" description="XdhC Rossmann" evidence="2">
    <location>
        <begin position="97"/>
        <end position="239"/>
    </location>
</feature>
<dbReference type="Pfam" id="PF13478">
    <property type="entry name" value="XdhC_C"/>
    <property type="match status" value="1"/>
</dbReference>
<dbReference type="InterPro" id="IPR027051">
    <property type="entry name" value="XdhC_Rossmann_dom"/>
</dbReference>
<gene>
    <name evidence="3" type="ORF">SAMN06265827_10779</name>
</gene>
<dbReference type="Gene3D" id="3.40.50.720">
    <property type="entry name" value="NAD(P)-binding Rossmann-like Domain"/>
    <property type="match status" value="1"/>
</dbReference>
<proteinExistence type="predicted"/>
<reference evidence="4" key="1">
    <citation type="submission" date="2017-09" db="EMBL/GenBank/DDBJ databases">
        <authorList>
            <person name="Varghese N."/>
            <person name="Submissions S."/>
        </authorList>
    </citation>
    <scope>NUCLEOTIDE SEQUENCE [LARGE SCALE GENOMIC DNA]</scope>
    <source>
        <strain evidence="4">MSL47</strain>
    </source>
</reference>
<dbReference type="InterPro" id="IPR003777">
    <property type="entry name" value="XdhC_CoxI"/>
</dbReference>
<accession>A0A285GJL4</accession>
<keyword evidence="4" id="KW-1185">Reference proteome</keyword>
<dbReference type="Pfam" id="PF02625">
    <property type="entry name" value="XdhC_CoxI"/>
    <property type="match status" value="1"/>
</dbReference>